<dbReference type="GO" id="GO:0046872">
    <property type="term" value="F:metal ion binding"/>
    <property type="evidence" value="ECO:0007669"/>
    <property type="project" value="UniProtKB-KW"/>
</dbReference>
<organism evidence="5 6">
    <name type="scientific">Nisaea acidiphila</name>
    <dbReference type="NCBI Taxonomy" id="1862145"/>
    <lineage>
        <taxon>Bacteria</taxon>
        <taxon>Pseudomonadati</taxon>
        <taxon>Pseudomonadota</taxon>
        <taxon>Alphaproteobacteria</taxon>
        <taxon>Rhodospirillales</taxon>
        <taxon>Thalassobaculaceae</taxon>
        <taxon>Nisaea</taxon>
    </lineage>
</organism>
<comment type="similarity">
    <text evidence="2 4">Belongs to the trehalose phosphatase family.</text>
</comment>
<dbReference type="NCBIfam" id="TIGR00685">
    <property type="entry name" value="T6PP"/>
    <property type="match status" value="1"/>
</dbReference>
<proteinExistence type="inferred from homology"/>
<dbReference type="SUPFAM" id="SSF56784">
    <property type="entry name" value="HAD-like"/>
    <property type="match status" value="1"/>
</dbReference>
<dbReference type="InterPro" id="IPR036412">
    <property type="entry name" value="HAD-like_sf"/>
</dbReference>
<dbReference type="Gene3D" id="3.40.50.1000">
    <property type="entry name" value="HAD superfamily/HAD-like"/>
    <property type="match status" value="1"/>
</dbReference>
<evidence type="ECO:0000256" key="1">
    <source>
        <dbReference type="ARBA" id="ARBA00005199"/>
    </source>
</evidence>
<dbReference type="InterPro" id="IPR044651">
    <property type="entry name" value="OTSB-like"/>
</dbReference>
<dbReference type="Gene3D" id="3.30.70.1020">
    <property type="entry name" value="Trehalose-6-phosphate phosphatase related protein, domain 2"/>
    <property type="match status" value="1"/>
</dbReference>
<dbReference type="EC" id="3.1.3.12" evidence="4"/>
<dbReference type="GO" id="GO:0005992">
    <property type="term" value="P:trehalose biosynthetic process"/>
    <property type="evidence" value="ECO:0007669"/>
    <property type="project" value="InterPro"/>
</dbReference>
<comment type="cofactor">
    <cofactor evidence="4">
        <name>Mg(2+)</name>
        <dbReference type="ChEBI" id="CHEBI:18420"/>
    </cofactor>
</comment>
<dbReference type="InterPro" id="IPR003337">
    <property type="entry name" value="Trehalose_PPase"/>
</dbReference>
<evidence type="ECO:0000256" key="4">
    <source>
        <dbReference type="RuleBase" id="RU361117"/>
    </source>
</evidence>
<dbReference type="EMBL" id="CP102480">
    <property type="protein sequence ID" value="UUX50715.1"/>
    <property type="molecule type" value="Genomic_DNA"/>
</dbReference>
<evidence type="ECO:0000256" key="2">
    <source>
        <dbReference type="ARBA" id="ARBA00008770"/>
    </source>
</evidence>
<gene>
    <name evidence="5" type="primary">otsB</name>
    <name evidence="5" type="ORF">NUH88_03225</name>
</gene>
<name>A0A9J7ASR5_9PROT</name>
<comment type="catalytic activity">
    <reaction evidence="4">
        <text>alpha,alpha-trehalose 6-phosphate + H2O = alpha,alpha-trehalose + phosphate</text>
        <dbReference type="Rhea" id="RHEA:23420"/>
        <dbReference type="ChEBI" id="CHEBI:15377"/>
        <dbReference type="ChEBI" id="CHEBI:16551"/>
        <dbReference type="ChEBI" id="CHEBI:43474"/>
        <dbReference type="ChEBI" id="CHEBI:58429"/>
        <dbReference type="EC" id="3.1.3.12"/>
    </reaction>
</comment>
<comment type="pathway">
    <text evidence="1 4">Glycan biosynthesis; trehalose biosynthesis.</text>
</comment>
<keyword evidence="4" id="KW-0479">Metal-binding</keyword>
<dbReference type="PANTHER" id="PTHR43768">
    <property type="entry name" value="TREHALOSE 6-PHOSPHATE PHOSPHATASE"/>
    <property type="match status" value="1"/>
</dbReference>
<dbReference type="InterPro" id="IPR023214">
    <property type="entry name" value="HAD_sf"/>
</dbReference>
<dbReference type="PANTHER" id="PTHR43768:SF3">
    <property type="entry name" value="TREHALOSE 6-PHOSPHATE PHOSPHATASE"/>
    <property type="match status" value="1"/>
</dbReference>
<dbReference type="Proteomes" id="UP001060336">
    <property type="component" value="Chromosome"/>
</dbReference>
<evidence type="ECO:0000313" key="5">
    <source>
        <dbReference type="EMBL" id="UUX50715.1"/>
    </source>
</evidence>
<reference evidence="5" key="1">
    <citation type="submission" date="2022-08" db="EMBL/GenBank/DDBJ databases">
        <title>Nisaea acidiphila sp. nov., isolated from a marine algal debris and emended description of the genus Nisaea Urios et al. 2008.</title>
        <authorList>
            <person name="Kwon K."/>
        </authorList>
    </citation>
    <scope>NUCLEOTIDE SEQUENCE</scope>
    <source>
        <strain evidence="5">MEBiC11861</strain>
    </source>
</reference>
<comment type="function">
    <text evidence="4">Removes the phosphate from trehalose 6-phosphate to produce free trehalose.</text>
</comment>
<dbReference type="KEGG" id="naci:NUH88_03225"/>
<dbReference type="RefSeq" id="WP_257769938.1">
    <property type="nucleotide sequence ID" value="NZ_CP102480.1"/>
</dbReference>
<dbReference type="CDD" id="cd01627">
    <property type="entry name" value="HAD_TPP"/>
    <property type="match status" value="1"/>
</dbReference>
<protein>
    <recommendedName>
        <fullName evidence="4">Trehalose 6-phosphate phosphatase</fullName>
        <ecNumber evidence="4">3.1.3.12</ecNumber>
    </recommendedName>
</protein>
<dbReference type="NCBIfam" id="TIGR01484">
    <property type="entry name" value="HAD-SF-IIB"/>
    <property type="match status" value="1"/>
</dbReference>
<accession>A0A9J7ASR5</accession>
<evidence type="ECO:0000256" key="3">
    <source>
        <dbReference type="ARBA" id="ARBA00022801"/>
    </source>
</evidence>
<sequence length="258" mass="27346">MIVDLLPPPPQADWAYFLDFDGTLVDIADRPDAIVVSDGLPSLLADFCRAADGALALVTGRSLQDLDRHLDLPHLPAAGVHGLEIRGGTQPKATVKESRNSALAAIRARAEQLASEHVELRVEDKGQAIAVHFRAAPDLGPDVHRALASIVAASGNALALLQGKMVVEVKPSTANKGAAVEAFLSQPPFAGRIPCFIGDDVTDEDGFRACNARGGISIHVGPPDAKTAARYRLSSPAAVHDWLEQLLDREKGPLHEHA</sequence>
<dbReference type="InterPro" id="IPR006379">
    <property type="entry name" value="HAD-SF_hydro_IIB"/>
</dbReference>
<evidence type="ECO:0000313" key="6">
    <source>
        <dbReference type="Proteomes" id="UP001060336"/>
    </source>
</evidence>
<dbReference type="GO" id="GO:0004805">
    <property type="term" value="F:trehalose-phosphatase activity"/>
    <property type="evidence" value="ECO:0007669"/>
    <property type="project" value="UniProtKB-EC"/>
</dbReference>
<keyword evidence="4" id="KW-0460">Magnesium</keyword>
<dbReference type="AlphaFoldDB" id="A0A9J7ASR5"/>
<dbReference type="Pfam" id="PF02358">
    <property type="entry name" value="Trehalose_PPase"/>
    <property type="match status" value="1"/>
</dbReference>
<keyword evidence="3 4" id="KW-0378">Hydrolase</keyword>
<keyword evidence="6" id="KW-1185">Reference proteome</keyword>